<keyword evidence="3" id="KW-0808">Transferase</keyword>
<sequence length="275" mass="30567">MEMSLKKTPLYNNHVSLGAKLVPFAGYEMPVQYSSGITSEHVAVRNEAGLFDVSHMGEFFVKGPDACRFLQFLTTNDVSTLTVGQCQYSLLCQDDGGIIDDLLIYRKSQEYMLVVNAARKQIDWEWLQRFAGDFEVELTDKSDKTGLLALQGPKSQEIIDSMTDLNLDDISYYHFSEGEIAGVNAIISRTGYTGEDGFEFYVDAGSTVTLWERLLDIGTPFGLKPAGLGSRDSLRLEVGFALYGNDLDAVHTPLESGLNWLVKWEKGDFVGRDAL</sequence>
<reference evidence="5" key="1">
    <citation type="submission" date="2018-05" db="EMBL/GenBank/DDBJ databases">
        <authorList>
            <person name="Lanie J.A."/>
            <person name="Ng W.-L."/>
            <person name="Kazmierczak K.M."/>
            <person name="Andrzejewski T.M."/>
            <person name="Davidsen T.M."/>
            <person name="Wayne K.J."/>
            <person name="Tettelin H."/>
            <person name="Glass J.I."/>
            <person name="Rusch D."/>
            <person name="Podicherti R."/>
            <person name="Tsui H.-C.T."/>
            <person name="Winkler M.E."/>
        </authorList>
    </citation>
    <scope>NUCLEOTIDE SEQUENCE</scope>
</reference>
<dbReference type="NCBIfam" id="NF001567">
    <property type="entry name" value="PRK00389.1"/>
    <property type="match status" value="1"/>
</dbReference>
<name>A0A382FGU2_9ZZZZ</name>
<dbReference type="InterPro" id="IPR006222">
    <property type="entry name" value="GCVT_N"/>
</dbReference>
<dbReference type="GO" id="GO:0005960">
    <property type="term" value="C:glycine cleavage complex"/>
    <property type="evidence" value="ECO:0007669"/>
    <property type="project" value="InterPro"/>
</dbReference>
<dbReference type="NCBIfam" id="TIGR00528">
    <property type="entry name" value="gcvT"/>
    <property type="match status" value="1"/>
</dbReference>
<dbReference type="Gene3D" id="3.30.70.1400">
    <property type="entry name" value="Aminomethyltransferase beta-barrel domains"/>
    <property type="match status" value="1"/>
</dbReference>
<proteinExistence type="inferred from homology"/>
<dbReference type="GO" id="GO:0008483">
    <property type="term" value="F:transaminase activity"/>
    <property type="evidence" value="ECO:0007669"/>
    <property type="project" value="UniProtKB-KW"/>
</dbReference>
<dbReference type="GO" id="GO:0004047">
    <property type="term" value="F:aminomethyltransferase activity"/>
    <property type="evidence" value="ECO:0007669"/>
    <property type="project" value="InterPro"/>
</dbReference>
<feature type="domain" description="GCVT N-terminal" evidence="4">
    <location>
        <begin position="10"/>
        <end position="266"/>
    </location>
</feature>
<comment type="similarity">
    <text evidence="1">Belongs to the GcvT family.</text>
</comment>
<evidence type="ECO:0000256" key="1">
    <source>
        <dbReference type="ARBA" id="ARBA00008609"/>
    </source>
</evidence>
<dbReference type="InterPro" id="IPR028896">
    <property type="entry name" value="GcvT/YgfZ/DmdA"/>
</dbReference>
<dbReference type="PANTHER" id="PTHR43757">
    <property type="entry name" value="AMINOMETHYLTRANSFERASE"/>
    <property type="match status" value="1"/>
</dbReference>
<dbReference type="InterPro" id="IPR006223">
    <property type="entry name" value="GcvT"/>
</dbReference>
<dbReference type="GO" id="GO:0005829">
    <property type="term" value="C:cytosol"/>
    <property type="evidence" value="ECO:0007669"/>
    <property type="project" value="TreeGrafter"/>
</dbReference>
<dbReference type="AlphaFoldDB" id="A0A382FGU2"/>
<dbReference type="PIRSF" id="PIRSF006487">
    <property type="entry name" value="GcvT"/>
    <property type="match status" value="1"/>
</dbReference>
<evidence type="ECO:0000313" key="5">
    <source>
        <dbReference type="EMBL" id="SVB61852.1"/>
    </source>
</evidence>
<dbReference type="SUPFAM" id="SSF103025">
    <property type="entry name" value="Folate-binding domain"/>
    <property type="match status" value="1"/>
</dbReference>
<evidence type="ECO:0000256" key="2">
    <source>
        <dbReference type="ARBA" id="ARBA00022576"/>
    </source>
</evidence>
<protein>
    <recommendedName>
        <fullName evidence="4">GCVT N-terminal domain-containing protein</fullName>
    </recommendedName>
</protein>
<dbReference type="PANTHER" id="PTHR43757:SF2">
    <property type="entry name" value="AMINOMETHYLTRANSFERASE, MITOCHONDRIAL"/>
    <property type="match status" value="1"/>
</dbReference>
<keyword evidence="2" id="KW-0032">Aminotransferase</keyword>
<feature type="non-terminal residue" evidence="5">
    <location>
        <position position="1"/>
    </location>
</feature>
<dbReference type="Gene3D" id="4.10.1250.10">
    <property type="entry name" value="Aminomethyltransferase fragment"/>
    <property type="match status" value="1"/>
</dbReference>
<dbReference type="EMBL" id="UINC01049729">
    <property type="protein sequence ID" value="SVB61852.1"/>
    <property type="molecule type" value="Genomic_DNA"/>
</dbReference>
<evidence type="ECO:0000259" key="4">
    <source>
        <dbReference type="Pfam" id="PF01571"/>
    </source>
</evidence>
<organism evidence="5">
    <name type="scientific">marine metagenome</name>
    <dbReference type="NCBI Taxonomy" id="408172"/>
    <lineage>
        <taxon>unclassified sequences</taxon>
        <taxon>metagenomes</taxon>
        <taxon>ecological metagenomes</taxon>
    </lineage>
</organism>
<evidence type="ECO:0000256" key="3">
    <source>
        <dbReference type="ARBA" id="ARBA00022679"/>
    </source>
</evidence>
<dbReference type="Gene3D" id="3.30.1360.120">
    <property type="entry name" value="Probable tRNA modification gtpase trme, domain 1"/>
    <property type="match status" value="1"/>
</dbReference>
<dbReference type="Pfam" id="PF01571">
    <property type="entry name" value="GCV_T"/>
    <property type="match status" value="1"/>
</dbReference>
<dbReference type="GO" id="GO:0006546">
    <property type="term" value="P:glycine catabolic process"/>
    <property type="evidence" value="ECO:0007669"/>
    <property type="project" value="InterPro"/>
</dbReference>
<dbReference type="InterPro" id="IPR027266">
    <property type="entry name" value="TrmE/GcvT-like"/>
</dbReference>
<accession>A0A382FGU2</accession>
<feature type="non-terminal residue" evidence="5">
    <location>
        <position position="275"/>
    </location>
</feature>
<gene>
    <name evidence="5" type="ORF">METZ01_LOCUS214706</name>
</gene>
<dbReference type="FunFam" id="3.30.70.1400:FF:000001">
    <property type="entry name" value="Aminomethyltransferase"/>
    <property type="match status" value="1"/>
</dbReference>